<evidence type="ECO:0000256" key="1">
    <source>
        <dbReference type="SAM" id="Phobius"/>
    </source>
</evidence>
<dbReference type="RefSeq" id="WP_015390544.1">
    <property type="nucleotide sequence ID" value="NC_020291.1"/>
</dbReference>
<feature type="transmembrane region" description="Helical" evidence="1">
    <location>
        <begin position="7"/>
        <end position="28"/>
    </location>
</feature>
<gene>
    <name evidence="2" type="ORF">Cspa_c04000</name>
</gene>
<evidence type="ECO:0000313" key="2">
    <source>
        <dbReference type="EMBL" id="AGF54218.1"/>
    </source>
</evidence>
<reference evidence="2 3" key="1">
    <citation type="submission" date="2013-02" db="EMBL/GenBank/DDBJ databases">
        <title>Genome sequence of Clostridium saccharoperbutylacetonicum N1-4(HMT).</title>
        <authorList>
            <person name="Poehlein A."/>
            <person name="Daniel R."/>
        </authorList>
    </citation>
    <scope>NUCLEOTIDE SEQUENCE [LARGE SCALE GENOMIC DNA]</scope>
    <source>
        <strain evidence="3">N1-4(HMT)</strain>
    </source>
</reference>
<keyword evidence="1" id="KW-0472">Membrane</keyword>
<dbReference type="KEGG" id="csr:Cspa_c04000"/>
<name>M1MCU7_9CLOT</name>
<organism evidence="2 3">
    <name type="scientific">Clostridium saccharoperbutylacetonicum N1-4(HMT)</name>
    <dbReference type="NCBI Taxonomy" id="931276"/>
    <lineage>
        <taxon>Bacteria</taxon>
        <taxon>Bacillati</taxon>
        <taxon>Bacillota</taxon>
        <taxon>Clostridia</taxon>
        <taxon>Eubacteriales</taxon>
        <taxon>Clostridiaceae</taxon>
        <taxon>Clostridium</taxon>
    </lineage>
</organism>
<dbReference type="EMBL" id="CP004121">
    <property type="protein sequence ID" value="AGF54218.1"/>
    <property type="molecule type" value="Genomic_DNA"/>
</dbReference>
<dbReference type="Proteomes" id="UP000011728">
    <property type="component" value="Chromosome"/>
</dbReference>
<sequence>MNKRIYILGLLIIIVMGIFFQVGFSGYYSTPEEAIKHSDFSDEPMESIIDTVWVKEEPIIFYISTQGNVCEMEFNKKEIFAKTGWRSKSIGILPTKTIKPEEIAPTRMGSGKSSDGKPKVVFGITKSPKAETIKVNGEVPNFKKFQIQDEDYVLWYIIIQTDELNIDKVKIRSDEQ</sequence>
<dbReference type="AlphaFoldDB" id="M1MCU7"/>
<accession>M1MCU7</accession>
<evidence type="ECO:0000313" key="3">
    <source>
        <dbReference type="Proteomes" id="UP000011728"/>
    </source>
</evidence>
<keyword evidence="3" id="KW-1185">Reference proteome</keyword>
<protein>
    <submittedName>
        <fullName evidence="2">Uncharacterized protein</fullName>
    </submittedName>
</protein>
<dbReference type="HOGENOM" id="CLU_1522630_0_0_9"/>
<keyword evidence="1" id="KW-0812">Transmembrane</keyword>
<proteinExistence type="predicted"/>
<keyword evidence="1" id="KW-1133">Transmembrane helix</keyword>
<dbReference type="PATRIC" id="fig|931276.5.peg.383"/>